<feature type="transmembrane region" description="Helical" evidence="1">
    <location>
        <begin position="26"/>
        <end position="44"/>
    </location>
</feature>
<dbReference type="EMBL" id="VSKM01000015">
    <property type="protein sequence ID" value="TYB71509.1"/>
    <property type="molecule type" value="Genomic_DNA"/>
</dbReference>
<dbReference type="AlphaFoldDB" id="A0A8H2LFM3"/>
<keyword evidence="1" id="KW-0472">Membrane</keyword>
<keyword evidence="1" id="KW-0812">Transmembrane</keyword>
<dbReference type="RefSeq" id="WP_148370690.1">
    <property type="nucleotide sequence ID" value="NZ_VSKM01000015.1"/>
</dbReference>
<accession>A0A8H2LFM3</accession>
<name>A0A8H2LFM3_9FLAO</name>
<reference evidence="2 3" key="1">
    <citation type="submission" date="2019-08" db="EMBL/GenBank/DDBJ databases">
        <title>Genomes of Antarctic Bizionia species.</title>
        <authorList>
            <person name="Bowman J.P."/>
        </authorList>
    </citation>
    <scope>NUCLEOTIDE SEQUENCE [LARGE SCALE GENOMIC DNA]</scope>
    <source>
        <strain evidence="2 3">HFD</strain>
    </source>
</reference>
<sequence>MRLTFIILGLITSILAVILAILPLYILSFIPAILAILFGLLGFFKSKKAHKPTHTTQLIFLLTIIAFAIATYQTVYSTTEVGDTEQLELREESSLEDSMNELEDIEIIDSDIAD</sequence>
<dbReference type="Proteomes" id="UP000323324">
    <property type="component" value="Unassembled WGS sequence"/>
</dbReference>
<evidence type="ECO:0000256" key="1">
    <source>
        <dbReference type="SAM" id="Phobius"/>
    </source>
</evidence>
<comment type="caution">
    <text evidence="2">The sequence shown here is derived from an EMBL/GenBank/DDBJ whole genome shotgun (WGS) entry which is preliminary data.</text>
</comment>
<keyword evidence="3" id="KW-1185">Reference proteome</keyword>
<feature type="transmembrane region" description="Helical" evidence="1">
    <location>
        <begin position="56"/>
        <end position="75"/>
    </location>
</feature>
<proteinExistence type="predicted"/>
<organism evidence="2 3">
    <name type="scientific">Bizionia saleffrena</name>
    <dbReference type="NCBI Taxonomy" id="291189"/>
    <lineage>
        <taxon>Bacteria</taxon>
        <taxon>Pseudomonadati</taxon>
        <taxon>Bacteroidota</taxon>
        <taxon>Flavobacteriia</taxon>
        <taxon>Flavobacteriales</taxon>
        <taxon>Flavobacteriaceae</taxon>
        <taxon>Bizionia</taxon>
    </lineage>
</organism>
<evidence type="ECO:0000313" key="2">
    <source>
        <dbReference type="EMBL" id="TYB71509.1"/>
    </source>
</evidence>
<evidence type="ECO:0000313" key="3">
    <source>
        <dbReference type="Proteomes" id="UP000323324"/>
    </source>
</evidence>
<keyword evidence="1" id="KW-1133">Transmembrane helix</keyword>
<gene>
    <name evidence="2" type="ORF">ES676_12645</name>
</gene>
<protein>
    <submittedName>
        <fullName evidence="2">FUSC family protein</fullName>
    </submittedName>
</protein>